<dbReference type="Gene3D" id="4.10.320.10">
    <property type="entry name" value="E3-binding domain"/>
    <property type="match status" value="1"/>
</dbReference>
<feature type="domain" description="Lsr2 DNA-binding" evidence="4">
    <location>
        <begin position="77"/>
        <end position="111"/>
    </location>
</feature>
<dbReference type="EMBL" id="AZXY01000043">
    <property type="protein sequence ID" value="KSZ55947.1"/>
    <property type="molecule type" value="Genomic_DNA"/>
</dbReference>
<dbReference type="AlphaFoldDB" id="A0A0V9UDG3"/>
<evidence type="ECO:0000256" key="2">
    <source>
        <dbReference type="SAM" id="MobiDB-lite"/>
    </source>
</evidence>
<dbReference type="InterPro" id="IPR042261">
    <property type="entry name" value="Lsr2-like_dimerization"/>
</dbReference>
<accession>A0A0V9UDG3</accession>
<evidence type="ECO:0000259" key="4">
    <source>
        <dbReference type="Pfam" id="PF23359"/>
    </source>
</evidence>
<dbReference type="Pfam" id="PF23359">
    <property type="entry name" value="Lsr2_DNA-bd"/>
    <property type="match status" value="1"/>
</dbReference>
<dbReference type="PATRIC" id="fig|1441730.3.peg.5519"/>
<feature type="region of interest" description="Disordered" evidence="2">
    <location>
        <begin position="61"/>
        <end position="82"/>
    </location>
</feature>
<dbReference type="InterPro" id="IPR055370">
    <property type="entry name" value="Lsr2_DNA-bd"/>
</dbReference>
<comment type="caution">
    <text evidence="5">The sequence shown here is derived from an EMBL/GenBank/DDBJ whole genome shotgun (WGS) entry which is preliminary data.</text>
</comment>
<protein>
    <recommendedName>
        <fullName evidence="7">Lsr2 family protein</fullName>
    </recommendedName>
</protein>
<evidence type="ECO:0000313" key="6">
    <source>
        <dbReference type="Proteomes" id="UP000053060"/>
    </source>
</evidence>
<evidence type="ECO:0008006" key="7">
    <source>
        <dbReference type="Google" id="ProtNLM"/>
    </source>
</evidence>
<feature type="compositionally biased region" description="Polar residues" evidence="2">
    <location>
        <begin position="70"/>
        <end position="80"/>
    </location>
</feature>
<sequence>MARRTIVETFDDIDGTALDDDGETISFAVDGVEYTIDLNKKNARDFRKKIDYYVERATRVGGRKKRAGTARSSDPNSPSSKEIREWAIEEGFEVPARGRLPQSLVDEYVAAH</sequence>
<name>A0A0V9UDG3_9NOCA</name>
<dbReference type="InterPro" id="IPR036625">
    <property type="entry name" value="E3-bd_dom_sf"/>
</dbReference>
<evidence type="ECO:0000256" key="1">
    <source>
        <dbReference type="ARBA" id="ARBA00023125"/>
    </source>
</evidence>
<proteinExistence type="predicted"/>
<dbReference type="RefSeq" id="WP_060655324.1">
    <property type="nucleotide sequence ID" value="NZ_AZXY01000043.1"/>
</dbReference>
<gene>
    <name evidence="5" type="ORF">Z045_26055</name>
</gene>
<keyword evidence="1" id="KW-0238">DNA-binding</keyword>
<dbReference type="Gene3D" id="3.30.60.230">
    <property type="entry name" value="Lsr2, dimerization domain"/>
    <property type="match status" value="1"/>
</dbReference>
<evidence type="ECO:0000313" key="5">
    <source>
        <dbReference type="EMBL" id="KSZ55947.1"/>
    </source>
</evidence>
<dbReference type="GO" id="GO:0003677">
    <property type="term" value="F:DNA binding"/>
    <property type="evidence" value="ECO:0007669"/>
    <property type="project" value="UniProtKB-KW"/>
</dbReference>
<reference evidence="5 6" key="2">
    <citation type="journal article" date="2016" name="Genome Announc.">
        <title>Draft Genome Sequence of a Versatile Hydrocarbon-Degrading Bacterium, Rhodococcus pyridinivorans Strain KG-16, Collected from Oil Fields in India.</title>
        <authorList>
            <person name="Aggarwal R.K."/>
            <person name="Dawar C."/>
            <person name="Phanindranath R."/>
            <person name="Mutnuri L."/>
            <person name="Dayal A.M."/>
        </authorList>
    </citation>
    <scope>NUCLEOTIDE SEQUENCE [LARGE SCALE GENOMIC DNA]</scope>
    <source>
        <strain evidence="5 6">KG-16</strain>
    </source>
</reference>
<dbReference type="GO" id="GO:0016746">
    <property type="term" value="F:acyltransferase activity"/>
    <property type="evidence" value="ECO:0007669"/>
    <property type="project" value="InterPro"/>
</dbReference>
<evidence type="ECO:0000259" key="3">
    <source>
        <dbReference type="Pfam" id="PF11774"/>
    </source>
</evidence>
<dbReference type="Pfam" id="PF11774">
    <property type="entry name" value="Lsr2"/>
    <property type="match status" value="1"/>
</dbReference>
<dbReference type="InterPro" id="IPR024412">
    <property type="entry name" value="Lsr2_dim_dom"/>
</dbReference>
<organism evidence="5 6">
    <name type="scientific">Rhodococcus pyridinivorans KG-16</name>
    <dbReference type="NCBI Taxonomy" id="1441730"/>
    <lineage>
        <taxon>Bacteria</taxon>
        <taxon>Bacillati</taxon>
        <taxon>Actinomycetota</taxon>
        <taxon>Actinomycetes</taxon>
        <taxon>Mycobacteriales</taxon>
        <taxon>Nocardiaceae</taxon>
        <taxon>Rhodococcus</taxon>
    </lineage>
</organism>
<reference evidence="6" key="1">
    <citation type="submission" date="2015-01" db="EMBL/GenBank/DDBJ databases">
        <title>Draft genome sequence of Rhodococcus pyridinivorans strain KG-16, a hydrocarbon-degrading bacterium.</title>
        <authorList>
            <person name="Aggarwal R.K."/>
            <person name="Dawar C."/>
        </authorList>
    </citation>
    <scope>NUCLEOTIDE SEQUENCE [LARGE SCALE GENOMIC DNA]</scope>
    <source>
        <strain evidence="6">KG-16</strain>
    </source>
</reference>
<dbReference type="Proteomes" id="UP000053060">
    <property type="component" value="Unassembled WGS sequence"/>
</dbReference>
<feature type="domain" description="Lsr2 dimerization" evidence="3">
    <location>
        <begin position="1"/>
        <end position="61"/>
    </location>
</feature>